<evidence type="ECO:0000313" key="2">
    <source>
        <dbReference type="Proteomes" id="UP000185841"/>
    </source>
</evidence>
<organism evidence="1 2">
    <name type="scientific">Aquipseudomonas alcaligenes</name>
    <name type="common">Pseudomonas alcaligenes</name>
    <dbReference type="NCBI Taxonomy" id="43263"/>
    <lineage>
        <taxon>Bacteria</taxon>
        <taxon>Pseudomonadati</taxon>
        <taxon>Pseudomonadota</taxon>
        <taxon>Gammaproteobacteria</taxon>
        <taxon>Pseudomonadales</taxon>
        <taxon>Pseudomonadaceae</taxon>
        <taxon>Aquipseudomonas</taxon>
    </lineage>
</organism>
<protein>
    <submittedName>
        <fullName evidence="1">Tetratricopeptide repeat-containing protein</fullName>
    </submittedName>
</protein>
<evidence type="ECO:0000313" key="1">
    <source>
        <dbReference type="EMBL" id="SIR06902.1"/>
    </source>
</evidence>
<dbReference type="AlphaFoldDB" id="A0A1N6XWZ9"/>
<accession>A0A1N6XWZ9</accession>
<dbReference type="InterPro" id="IPR011990">
    <property type="entry name" value="TPR-like_helical_dom_sf"/>
</dbReference>
<reference evidence="1 2" key="1">
    <citation type="submission" date="2017-01" db="EMBL/GenBank/DDBJ databases">
        <authorList>
            <person name="Mah S.A."/>
            <person name="Swanson W.J."/>
            <person name="Moy G.W."/>
            <person name="Vacquier V.D."/>
        </authorList>
    </citation>
    <scope>NUCLEOTIDE SEQUENCE [LARGE SCALE GENOMIC DNA]</scope>
    <source>
        <strain evidence="1 2">RU36E</strain>
    </source>
</reference>
<dbReference type="SUPFAM" id="SSF48452">
    <property type="entry name" value="TPR-like"/>
    <property type="match status" value="1"/>
</dbReference>
<proteinExistence type="predicted"/>
<gene>
    <name evidence="1" type="ORF">SAMN05878282_1232</name>
</gene>
<feature type="non-terminal residue" evidence="1">
    <location>
        <position position="324"/>
    </location>
</feature>
<name>A0A1N6XWZ9_AQUAC</name>
<dbReference type="Proteomes" id="UP000185841">
    <property type="component" value="Unassembled WGS sequence"/>
</dbReference>
<dbReference type="EMBL" id="FTMP01000023">
    <property type="protein sequence ID" value="SIR06902.1"/>
    <property type="molecule type" value="Genomic_DNA"/>
</dbReference>
<sequence>MSTPHLLPDTPLEGGNNPQAPGSIIAWALHLCQRSRDAEAIAVLQQGLVQHPGNRKMTLLLARCLRNEGQYQSAHDLLAPLLAQAPDDIDLLKLWATVLQTQGRLPEAIANLKQVLQLLCQRPDISPPTAQPAQRSCTQQDLPVLWQTLAQLAADGVHAFATAGTLLGLTREGRLLAGDKDIDIGLPWLELPAAIRSVQKLGWLELYCSNGLSNPRSFVYPGSGLTLDLCAFAEDSVNGGCVGGFWMPGIPPHWNRLTNYPLMQLQLSNSPAGRIWALRAPEVWLESLYGSHWRLPDPGFDSSISAHNLRGFSELTQCYALLRI</sequence>
<dbReference type="Gene3D" id="1.25.40.10">
    <property type="entry name" value="Tetratricopeptide repeat domain"/>
    <property type="match status" value="1"/>
</dbReference>
<dbReference type="Pfam" id="PF14559">
    <property type="entry name" value="TPR_19"/>
    <property type="match status" value="1"/>
</dbReference>
<dbReference type="RefSeq" id="WP_139332646.1">
    <property type="nucleotide sequence ID" value="NZ_FTMP01000023.1"/>
</dbReference>